<accession>G0QRL1</accession>
<dbReference type="SMART" id="SM00028">
    <property type="entry name" value="TPR"/>
    <property type="match status" value="2"/>
</dbReference>
<evidence type="ECO:0000256" key="2">
    <source>
        <dbReference type="SAM" id="MobiDB-lite"/>
    </source>
</evidence>
<reference evidence="3 4" key="1">
    <citation type="submission" date="2011-07" db="EMBL/GenBank/DDBJ databases">
        <authorList>
            <person name="Coyne R."/>
            <person name="Brami D."/>
            <person name="Johnson J."/>
            <person name="Hostetler J."/>
            <person name="Hannick L."/>
            <person name="Clark T."/>
            <person name="Cassidy-Hanley D."/>
            <person name="Inman J."/>
        </authorList>
    </citation>
    <scope>NUCLEOTIDE SEQUENCE [LARGE SCALE GENOMIC DNA]</scope>
    <source>
        <strain evidence="3 4">G5</strain>
    </source>
</reference>
<dbReference type="GO" id="GO:0005737">
    <property type="term" value="C:cytoplasm"/>
    <property type="evidence" value="ECO:0007669"/>
    <property type="project" value="TreeGrafter"/>
</dbReference>
<dbReference type="AlphaFoldDB" id="G0QRL1"/>
<sequence>MNIDQEQLETWLAEVELVSQKVKELSKKEVNIKEFDQKEEQLKKKREQKKNNDEDKERQHRLEEYEKKKQGRSGKGNEKNYLNFCKACFWEYELPTPECLRCQKPTQTQEERYNYLLKKVSEYKSDKAKKEERKKKWELWKKTEAMLWKKNTTNYSKWDYYVSDSDSEKDDDPVLPKNDPNFKALEQDINQRAKKRNEDRIKAENLKEQANLFMKQQDYKKAVEKYTEALEIVKDMKCLWTNRALAYIKLQKFSKAIDDCTRVIDYCDCFEEGFTKSREFAYKAFFRRALAKKEKKTIYNLYKMWKKQLNYIQKITKSPIKY</sequence>
<dbReference type="GO" id="GO:0007288">
    <property type="term" value="P:sperm axoneme assembly"/>
    <property type="evidence" value="ECO:0007669"/>
    <property type="project" value="TreeGrafter"/>
</dbReference>
<evidence type="ECO:0000313" key="4">
    <source>
        <dbReference type="Proteomes" id="UP000008983"/>
    </source>
</evidence>
<dbReference type="Gene3D" id="1.25.40.10">
    <property type="entry name" value="Tetratricopeptide repeat domain"/>
    <property type="match status" value="1"/>
</dbReference>
<feature type="region of interest" description="Disordered" evidence="2">
    <location>
        <begin position="39"/>
        <end position="76"/>
    </location>
</feature>
<dbReference type="PANTHER" id="PTHR46540">
    <property type="entry name" value="TETRATRICOPEPTIDE REPEAT PROTEIN 12"/>
    <property type="match status" value="1"/>
</dbReference>
<evidence type="ECO:0008006" key="5">
    <source>
        <dbReference type="Google" id="ProtNLM"/>
    </source>
</evidence>
<name>G0QRL1_ICHMU</name>
<evidence type="ECO:0000313" key="3">
    <source>
        <dbReference type="EMBL" id="EGR32132.1"/>
    </source>
</evidence>
<dbReference type="OrthoDB" id="2942533at2759"/>
<dbReference type="GeneID" id="14908300"/>
<dbReference type="InterPro" id="IPR043195">
    <property type="entry name" value="TTC12"/>
</dbReference>
<dbReference type="GO" id="GO:0070286">
    <property type="term" value="P:axonemal dynein complex assembly"/>
    <property type="evidence" value="ECO:0007669"/>
    <property type="project" value="TreeGrafter"/>
</dbReference>
<dbReference type="InterPro" id="IPR011990">
    <property type="entry name" value="TPR-like_helical_dom_sf"/>
</dbReference>
<feature type="repeat" description="TPR" evidence="1">
    <location>
        <begin position="203"/>
        <end position="236"/>
    </location>
</feature>
<dbReference type="GO" id="GO:0005813">
    <property type="term" value="C:centrosome"/>
    <property type="evidence" value="ECO:0007669"/>
    <property type="project" value="TreeGrafter"/>
</dbReference>
<dbReference type="EMBL" id="GL983776">
    <property type="protein sequence ID" value="EGR32132.1"/>
    <property type="molecule type" value="Genomic_DNA"/>
</dbReference>
<keyword evidence="1" id="KW-0802">TPR repeat</keyword>
<organism evidence="3 4">
    <name type="scientific">Ichthyophthirius multifiliis</name>
    <name type="common">White spot disease agent</name>
    <name type="synonym">Ich</name>
    <dbReference type="NCBI Taxonomy" id="5932"/>
    <lineage>
        <taxon>Eukaryota</taxon>
        <taxon>Sar</taxon>
        <taxon>Alveolata</taxon>
        <taxon>Ciliophora</taxon>
        <taxon>Intramacronucleata</taxon>
        <taxon>Oligohymenophorea</taxon>
        <taxon>Hymenostomatida</taxon>
        <taxon>Ophryoglenina</taxon>
        <taxon>Ichthyophthirius</taxon>
    </lineage>
</organism>
<dbReference type="STRING" id="857967.G0QRL1"/>
<dbReference type="SUPFAM" id="SSF48452">
    <property type="entry name" value="TPR-like"/>
    <property type="match status" value="1"/>
</dbReference>
<proteinExistence type="predicted"/>
<dbReference type="InParanoid" id="G0QRL1"/>
<dbReference type="InterPro" id="IPR019734">
    <property type="entry name" value="TPR_rpt"/>
</dbReference>
<dbReference type="OMA" id="FRTPCDA"/>
<protein>
    <recommendedName>
        <fullName evidence="5">Tetratricopeptide repeat protein</fullName>
    </recommendedName>
</protein>
<dbReference type="eggNOG" id="KOG0548">
    <property type="taxonomic scope" value="Eukaryota"/>
</dbReference>
<dbReference type="PANTHER" id="PTHR46540:SF1">
    <property type="entry name" value="TETRATRICOPEPTIDE REPEAT PROTEIN 12"/>
    <property type="match status" value="1"/>
</dbReference>
<dbReference type="PROSITE" id="PS50005">
    <property type="entry name" value="TPR"/>
    <property type="match status" value="1"/>
</dbReference>
<dbReference type="Proteomes" id="UP000008983">
    <property type="component" value="Unassembled WGS sequence"/>
</dbReference>
<feature type="compositionally biased region" description="Basic and acidic residues" evidence="2">
    <location>
        <begin position="49"/>
        <end position="68"/>
    </location>
</feature>
<keyword evidence="4" id="KW-1185">Reference proteome</keyword>
<dbReference type="RefSeq" id="XP_004035618.1">
    <property type="nucleotide sequence ID" value="XM_004035570.1"/>
</dbReference>
<gene>
    <name evidence="3" type="ORF">IMG5_094970</name>
</gene>
<evidence type="ECO:0000256" key="1">
    <source>
        <dbReference type="PROSITE-ProRule" id="PRU00339"/>
    </source>
</evidence>